<dbReference type="InterPro" id="IPR004992">
    <property type="entry name" value="EutN_CcmL"/>
</dbReference>
<sequence length="91" mass="9604">MIIGKVIGNVWATRKEDALNGLKLMVVQREDACSRSSHESFVAVDCVGAGTDERVLVVTGSSARKALGNPDAPVDAAIVGIIDEVKIRPES</sequence>
<dbReference type="STRING" id="207559.Dde_3273"/>
<comment type="subcellular location">
    <subcellularLocation>
        <location evidence="1">Bacterial microcompartment</location>
    </subcellularLocation>
</comment>
<dbReference type="SUPFAM" id="SSF159133">
    <property type="entry name" value="EutN/CcmL-like"/>
    <property type="match status" value="1"/>
</dbReference>
<dbReference type="PANTHER" id="PTHR36539">
    <property type="entry name" value="ETHANOLAMINE UTILIZATION PROTEIN EUTN"/>
    <property type="match status" value="1"/>
</dbReference>
<accession>Q30W79</accession>
<name>Q30W79_OLEA2</name>
<dbReference type="EMBL" id="CP000112">
    <property type="protein sequence ID" value="ABB40067.1"/>
    <property type="molecule type" value="Genomic_DNA"/>
</dbReference>
<organism evidence="3 4">
    <name type="scientific">Oleidesulfovibrio alaskensis (strain ATCC BAA-1058 / DSM 17464 / G20)</name>
    <name type="common">Desulfovibrio alaskensis</name>
    <dbReference type="NCBI Taxonomy" id="207559"/>
    <lineage>
        <taxon>Bacteria</taxon>
        <taxon>Pseudomonadati</taxon>
        <taxon>Thermodesulfobacteriota</taxon>
        <taxon>Desulfovibrionia</taxon>
        <taxon>Desulfovibrionales</taxon>
        <taxon>Desulfovibrionaceae</taxon>
        <taxon>Oleidesulfovibrio</taxon>
    </lineage>
</organism>
<dbReference type="eggNOG" id="COG4576">
    <property type="taxonomic scope" value="Bacteria"/>
</dbReference>
<dbReference type="Pfam" id="PF03319">
    <property type="entry name" value="EutN_CcmL"/>
    <property type="match status" value="1"/>
</dbReference>
<dbReference type="GO" id="GO:0031469">
    <property type="term" value="C:bacterial microcompartment"/>
    <property type="evidence" value="ECO:0007669"/>
    <property type="project" value="UniProtKB-SubCell"/>
</dbReference>
<dbReference type="PANTHER" id="PTHR36539:SF2">
    <property type="entry name" value="ETHANOLAMINE UTILIZATION PROTEIN"/>
    <property type="match status" value="1"/>
</dbReference>
<dbReference type="KEGG" id="dde:Dde_3273"/>
<evidence type="ECO:0000256" key="1">
    <source>
        <dbReference type="ARBA" id="ARBA00024322"/>
    </source>
</evidence>
<evidence type="ECO:0000313" key="4">
    <source>
        <dbReference type="Proteomes" id="UP000002710"/>
    </source>
</evidence>
<dbReference type="HOGENOM" id="CLU_148498_2_2_7"/>
<dbReference type="Gene3D" id="2.40.50.220">
    <property type="entry name" value="EutN/Ccml"/>
    <property type="match status" value="1"/>
</dbReference>
<dbReference type="InterPro" id="IPR036677">
    <property type="entry name" value="EutN_CcmL_sf"/>
</dbReference>
<dbReference type="Proteomes" id="UP000002710">
    <property type="component" value="Chromosome"/>
</dbReference>
<keyword evidence="2" id="KW-1283">Bacterial microcompartment</keyword>
<keyword evidence="4" id="KW-1185">Reference proteome</keyword>
<evidence type="ECO:0000313" key="3">
    <source>
        <dbReference type="EMBL" id="ABB40067.1"/>
    </source>
</evidence>
<dbReference type="RefSeq" id="WP_011369011.1">
    <property type="nucleotide sequence ID" value="NC_007519.1"/>
</dbReference>
<reference evidence="3 4" key="1">
    <citation type="journal article" date="2011" name="J. Bacteriol.">
        <title>Complete genome sequence and updated annotation of Desulfovibrio alaskensis G20.</title>
        <authorList>
            <person name="Hauser L.J."/>
            <person name="Land M.L."/>
            <person name="Brown S.D."/>
            <person name="Larimer F."/>
            <person name="Keller K.L."/>
            <person name="Rapp-Giles B.J."/>
            <person name="Price M.N."/>
            <person name="Lin M."/>
            <person name="Bruce D.C."/>
            <person name="Detter J.C."/>
            <person name="Tapia R."/>
            <person name="Han C.S."/>
            <person name="Goodwin L.A."/>
            <person name="Cheng J.F."/>
            <person name="Pitluck S."/>
            <person name="Copeland A."/>
            <person name="Lucas S."/>
            <person name="Nolan M."/>
            <person name="Lapidus A.L."/>
            <person name="Palumbo A.V."/>
            <person name="Wall J.D."/>
        </authorList>
    </citation>
    <scope>NUCLEOTIDE SEQUENCE [LARGE SCALE GENOMIC DNA]</scope>
    <source>
        <strain evidence="4">ATCC BAA 1058 / DSM 17464 / G20</strain>
    </source>
</reference>
<proteinExistence type="predicted"/>
<protein>
    <submittedName>
        <fullName evidence="3">Ethanolamine utilization protein EutN/carboxysome structural protein Ccml</fullName>
    </submittedName>
</protein>
<dbReference type="PROSITE" id="PS51932">
    <property type="entry name" value="BMV"/>
    <property type="match status" value="1"/>
</dbReference>
<evidence type="ECO:0000256" key="2">
    <source>
        <dbReference type="ARBA" id="ARBA00024446"/>
    </source>
</evidence>
<dbReference type="AlphaFoldDB" id="Q30W79"/>
<gene>
    <name evidence="3" type="ordered locus">Dde_3273</name>
</gene>
<dbReference type="CDD" id="cd01614">
    <property type="entry name" value="EutN_CcmL"/>
    <property type="match status" value="1"/>
</dbReference>